<dbReference type="Pfam" id="PF02995">
    <property type="entry name" value="DUF229"/>
    <property type="match status" value="1"/>
</dbReference>
<evidence type="ECO:0000313" key="2">
    <source>
        <dbReference type="Proteomes" id="UP000507470"/>
    </source>
</evidence>
<dbReference type="Proteomes" id="UP000507470">
    <property type="component" value="Unassembled WGS sequence"/>
</dbReference>
<dbReference type="PANTHER" id="PTHR10974:SF1">
    <property type="entry name" value="FI08016P-RELATED"/>
    <property type="match status" value="1"/>
</dbReference>
<dbReference type="Gene3D" id="3.40.720.10">
    <property type="entry name" value="Alkaline Phosphatase, subunit A"/>
    <property type="match status" value="1"/>
</dbReference>
<keyword evidence="2" id="KW-1185">Reference proteome</keyword>
<evidence type="ECO:0000313" key="1">
    <source>
        <dbReference type="EMBL" id="CAC5380901.1"/>
    </source>
</evidence>
<gene>
    <name evidence="1" type="ORF">MCOR_16828</name>
</gene>
<accession>A0A6J8BBW2</accession>
<name>A0A6J8BBW2_MYTCO</name>
<dbReference type="EMBL" id="CACVKT020002955">
    <property type="protein sequence ID" value="CAC5380901.1"/>
    <property type="molecule type" value="Genomic_DNA"/>
</dbReference>
<dbReference type="AlphaFoldDB" id="A0A6J8BBW2"/>
<dbReference type="CDD" id="cd16021">
    <property type="entry name" value="ALP_like"/>
    <property type="match status" value="1"/>
</dbReference>
<proteinExistence type="predicted"/>
<dbReference type="InterPro" id="IPR017850">
    <property type="entry name" value="Alkaline_phosphatase_core_sf"/>
</dbReference>
<organism evidence="1 2">
    <name type="scientific">Mytilus coruscus</name>
    <name type="common">Sea mussel</name>
    <dbReference type="NCBI Taxonomy" id="42192"/>
    <lineage>
        <taxon>Eukaryota</taxon>
        <taxon>Metazoa</taxon>
        <taxon>Spiralia</taxon>
        <taxon>Lophotrochozoa</taxon>
        <taxon>Mollusca</taxon>
        <taxon>Bivalvia</taxon>
        <taxon>Autobranchia</taxon>
        <taxon>Pteriomorphia</taxon>
        <taxon>Mytilida</taxon>
        <taxon>Mytiloidea</taxon>
        <taxon>Mytilidae</taxon>
        <taxon>Mytilinae</taxon>
        <taxon>Mytilus</taxon>
    </lineage>
</organism>
<dbReference type="InterPro" id="IPR004245">
    <property type="entry name" value="DUF229"/>
</dbReference>
<dbReference type="FunFam" id="3.40.720.10:FF:000017">
    <property type="entry name" value="Predicted protein"/>
    <property type="match status" value="1"/>
</dbReference>
<dbReference type="SUPFAM" id="SSF53649">
    <property type="entry name" value="Alkaline phosphatase-like"/>
    <property type="match status" value="1"/>
</dbReference>
<reference evidence="1 2" key="1">
    <citation type="submission" date="2020-06" db="EMBL/GenBank/DDBJ databases">
        <authorList>
            <person name="Li R."/>
            <person name="Bekaert M."/>
        </authorList>
    </citation>
    <scope>NUCLEOTIDE SEQUENCE [LARGE SCALE GENOMIC DNA]</scope>
    <source>
        <strain evidence="2">wild</strain>
    </source>
</reference>
<protein>
    <submittedName>
        <fullName evidence="1">Uncharacterized protein</fullName>
    </submittedName>
</protein>
<dbReference type="OrthoDB" id="413313at2759"/>
<dbReference type="GO" id="GO:0005615">
    <property type="term" value="C:extracellular space"/>
    <property type="evidence" value="ECO:0007669"/>
    <property type="project" value="TreeGrafter"/>
</dbReference>
<dbReference type="PANTHER" id="PTHR10974">
    <property type="entry name" value="FI08016P-RELATED"/>
    <property type="match status" value="1"/>
</dbReference>
<sequence length="625" mass="72415">MESFVGFIHIRYANLKRYFDTECSVKKLLFIFVASCVIWYYIGARGRKDLREPCQFQKVPFSSSVMETLKLEKEVKCNVWNSFVYFDNTGYLSLNHSAIYAAGFNQSQLTCEYAIVIMDGFHGSKLVDKTILIKPTYVPNDFVYVVCKTLNRKTVYANFHYNVNTEINKRVLLPDTQDQLNIVILGIDSTSRFLAEKQLPKTLDFFENTLKAYPLKGYTRIGDNTLPNIVAALTGKTLVESVLSTSGYPSLYKEILKRKYIDCYSEDWAPFLPPHLVKYPNYTHYLRSIVVASKQSEFKMFQQTFNNNNTFETQDEKLCFGNDFKHNIVLDYGKQCIEKYRNKRKYVFMWVTELAHHHPEYLSLGDNDAHSLLKWMHETGKLTNTAFVLFSDHGSRYGTLTEHEIGRMTKNLPLLSLYLPPHLKSRYPHIHRNLKYNAAQLTTPFDLHETLLDIFTQNFKEKIDFTDNCILPRGISLFRRIPNRRSCYDASIVENYCPCYSYQPTNADDKVVQQSAMFVVSKINEMISKSPFSCKTLGLIEVVSAKIQRIPQNSNTNQRSSVRYVVVFKTFPGYGIFEASVEYSHTNEAKLIGNIDRINSYGNQSRCVSEQDFTYTSLRQYCFCA</sequence>